<dbReference type="EMBL" id="QMKK01000056">
    <property type="protein sequence ID" value="RAX37922.1"/>
    <property type="molecule type" value="Genomic_DNA"/>
</dbReference>
<dbReference type="SMART" id="SM00245">
    <property type="entry name" value="TSPc"/>
    <property type="match status" value="1"/>
</dbReference>
<evidence type="ECO:0000256" key="2">
    <source>
        <dbReference type="ARBA" id="ARBA00022670"/>
    </source>
</evidence>
<comment type="similarity">
    <text evidence="1 5">Belongs to the peptidase S41A family.</text>
</comment>
<evidence type="ECO:0000256" key="6">
    <source>
        <dbReference type="SAM" id="Phobius"/>
    </source>
</evidence>
<dbReference type="NCBIfam" id="TIGR00225">
    <property type="entry name" value="prc"/>
    <property type="match status" value="1"/>
</dbReference>
<dbReference type="SMART" id="SM00228">
    <property type="entry name" value="PDZ"/>
    <property type="match status" value="1"/>
</dbReference>
<keyword evidence="6" id="KW-1133">Transmembrane helix</keyword>
<dbReference type="GO" id="GO:0030288">
    <property type="term" value="C:outer membrane-bounded periplasmic space"/>
    <property type="evidence" value="ECO:0007669"/>
    <property type="project" value="TreeGrafter"/>
</dbReference>
<dbReference type="CDD" id="cd06782">
    <property type="entry name" value="cpPDZ_CPP-like"/>
    <property type="match status" value="1"/>
</dbReference>
<dbReference type="PROSITE" id="PS50106">
    <property type="entry name" value="PDZ"/>
    <property type="match status" value="1"/>
</dbReference>
<evidence type="ECO:0000259" key="7">
    <source>
        <dbReference type="PROSITE" id="PS50106"/>
    </source>
</evidence>
<dbReference type="Gene3D" id="3.90.226.10">
    <property type="entry name" value="2-enoyl-CoA Hydratase, Chain A, domain 1"/>
    <property type="match status" value="1"/>
</dbReference>
<dbReference type="Gene3D" id="3.30.750.44">
    <property type="match status" value="1"/>
</dbReference>
<feature type="domain" description="PDZ" evidence="7">
    <location>
        <begin position="124"/>
        <end position="207"/>
    </location>
</feature>
<dbReference type="Proteomes" id="UP000251205">
    <property type="component" value="Unassembled WGS sequence"/>
</dbReference>
<dbReference type="Gene3D" id="2.30.42.10">
    <property type="match status" value="1"/>
</dbReference>
<dbReference type="InterPro" id="IPR004447">
    <property type="entry name" value="Peptidase_S41A"/>
</dbReference>
<dbReference type="InterPro" id="IPR001478">
    <property type="entry name" value="PDZ"/>
</dbReference>
<dbReference type="PANTHER" id="PTHR32060">
    <property type="entry name" value="TAIL-SPECIFIC PROTEASE"/>
    <property type="match status" value="1"/>
</dbReference>
<dbReference type="GO" id="GO:0004175">
    <property type="term" value="F:endopeptidase activity"/>
    <property type="evidence" value="ECO:0007669"/>
    <property type="project" value="TreeGrafter"/>
</dbReference>
<dbReference type="PANTHER" id="PTHR32060:SF30">
    <property type="entry name" value="CARBOXY-TERMINAL PROCESSING PROTEASE CTPA"/>
    <property type="match status" value="1"/>
</dbReference>
<dbReference type="InterPro" id="IPR036034">
    <property type="entry name" value="PDZ_sf"/>
</dbReference>
<keyword evidence="6" id="KW-0472">Membrane</keyword>
<dbReference type="SUPFAM" id="SSF50156">
    <property type="entry name" value="PDZ domain-like"/>
    <property type="match status" value="1"/>
</dbReference>
<dbReference type="OrthoDB" id="8401966at2"/>
<reference evidence="8 9" key="1">
    <citation type="submission" date="2018-06" db="EMBL/GenBank/DDBJ databases">
        <title>Whole Genome Sequence of an efficient microsymbiont, Rhizobium tropici.</title>
        <authorList>
            <person name="Srinivasan R."/>
            <person name="Singh H.V."/>
            <person name="Srivastava R."/>
            <person name="Kumari B."/>
            <person name="Radhakrishna A."/>
        </authorList>
    </citation>
    <scope>NUCLEOTIDE SEQUENCE [LARGE SCALE GENOMIC DNA]</scope>
    <source>
        <strain evidence="8 9">IGFRI Rhizo-19</strain>
    </source>
</reference>
<keyword evidence="6" id="KW-0812">Transmembrane</keyword>
<dbReference type="CDD" id="cd07560">
    <property type="entry name" value="Peptidase_S41_CPP"/>
    <property type="match status" value="1"/>
</dbReference>
<evidence type="ECO:0000313" key="9">
    <source>
        <dbReference type="Proteomes" id="UP000251205"/>
    </source>
</evidence>
<feature type="transmembrane region" description="Helical" evidence="6">
    <location>
        <begin position="31"/>
        <end position="54"/>
    </location>
</feature>
<evidence type="ECO:0000313" key="8">
    <source>
        <dbReference type="EMBL" id="RAX37922.1"/>
    </source>
</evidence>
<dbReference type="InterPro" id="IPR029045">
    <property type="entry name" value="ClpP/crotonase-like_dom_sf"/>
</dbReference>
<sequence length="477" mass="50975">MIEGSGDETCTTAGVETRQALRFNIRRVRRVTGLIALWPIAAGFSVGALAFAPFGNDVPNRPVHEAITDRTHTYRQLALFGLILEQVRAQYVTAPSEPDLIRAATEGMFLALDVHSSYLPPARFADLLRQDSGQFGGVGIEAEVNNGIVKVIASVDDSPAERAGIMAGDLVVEVDGRSTVGKTMDEIGAMFLGAVGSDVEITIVRDTVANPIQFSLKRETIKLGAPRLSFERTVPVVRLSSFSDRSSRELAKLIRSLVADAKPAGVILDLRSNIGGPLEQAAQIADAFLAGGAIFYTRGRGEGRIRRYDAVPDDIDALLASVPVIVLVNGGTASAAEVVSGALQDHRRATLVGTRTFGKGVAQNVIVLGQESGMTLTTARIYTPSNRSIQALGIMPDIEIVQTVPATFKGKVSIPGEAGLARHLPGEQGEATFTSLIYVPGNHREDNQLQYAVDLVLGIVHREAFPADPQRFHPANK</sequence>
<gene>
    <name evidence="8" type="ORF">DQ393_30045</name>
</gene>
<dbReference type="Pfam" id="PF17820">
    <property type="entry name" value="PDZ_6"/>
    <property type="match status" value="1"/>
</dbReference>
<keyword evidence="4 5" id="KW-0720">Serine protease</keyword>
<dbReference type="AlphaFoldDB" id="A0A329Y7M1"/>
<dbReference type="RefSeq" id="WP_112345354.1">
    <property type="nucleotide sequence ID" value="NZ_QMKK01000056.1"/>
</dbReference>
<evidence type="ECO:0000256" key="3">
    <source>
        <dbReference type="ARBA" id="ARBA00022801"/>
    </source>
</evidence>
<keyword evidence="3 5" id="KW-0378">Hydrolase</keyword>
<evidence type="ECO:0000256" key="5">
    <source>
        <dbReference type="RuleBase" id="RU004404"/>
    </source>
</evidence>
<dbReference type="GO" id="GO:0007165">
    <property type="term" value="P:signal transduction"/>
    <property type="evidence" value="ECO:0007669"/>
    <property type="project" value="TreeGrafter"/>
</dbReference>
<evidence type="ECO:0000256" key="1">
    <source>
        <dbReference type="ARBA" id="ARBA00009179"/>
    </source>
</evidence>
<protein>
    <submittedName>
        <fullName evidence="8">Peptidase S41</fullName>
    </submittedName>
</protein>
<proteinExistence type="inferred from homology"/>
<dbReference type="GO" id="GO:0006508">
    <property type="term" value="P:proteolysis"/>
    <property type="evidence" value="ECO:0007669"/>
    <property type="project" value="UniProtKB-KW"/>
</dbReference>
<dbReference type="Pfam" id="PF03572">
    <property type="entry name" value="Peptidase_S41"/>
    <property type="match status" value="1"/>
</dbReference>
<dbReference type="InterPro" id="IPR005151">
    <property type="entry name" value="Tail-specific_protease"/>
</dbReference>
<name>A0A329Y7M1_RHITR</name>
<keyword evidence="2 5" id="KW-0645">Protease</keyword>
<dbReference type="SUPFAM" id="SSF52096">
    <property type="entry name" value="ClpP/crotonase"/>
    <property type="match status" value="1"/>
</dbReference>
<comment type="caution">
    <text evidence="8">The sequence shown here is derived from an EMBL/GenBank/DDBJ whole genome shotgun (WGS) entry which is preliminary data.</text>
</comment>
<dbReference type="InterPro" id="IPR041489">
    <property type="entry name" value="PDZ_6"/>
</dbReference>
<dbReference type="GO" id="GO:0008236">
    <property type="term" value="F:serine-type peptidase activity"/>
    <property type="evidence" value="ECO:0007669"/>
    <property type="project" value="UniProtKB-KW"/>
</dbReference>
<evidence type="ECO:0000256" key="4">
    <source>
        <dbReference type="ARBA" id="ARBA00022825"/>
    </source>
</evidence>
<accession>A0A329Y7M1</accession>
<organism evidence="8 9">
    <name type="scientific">Rhizobium tropici</name>
    <dbReference type="NCBI Taxonomy" id="398"/>
    <lineage>
        <taxon>Bacteria</taxon>
        <taxon>Pseudomonadati</taxon>
        <taxon>Pseudomonadota</taxon>
        <taxon>Alphaproteobacteria</taxon>
        <taxon>Hyphomicrobiales</taxon>
        <taxon>Rhizobiaceae</taxon>
        <taxon>Rhizobium/Agrobacterium group</taxon>
        <taxon>Rhizobium</taxon>
    </lineage>
</organism>